<dbReference type="OrthoDB" id="8585214at2"/>
<evidence type="ECO:0000256" key="7">
    <source>
        <dbReference type="RuleBase" id="RU363032"/>
    </source>
</evidence>
<reference evidence="10" key="1">
    <citation type="submission" date="2018-09" db="EMBL/GenBank/DDBJ databases">
        <authorList>
            <person name="Zhu H."/>
        </authorList>
    </citation>
    <scope>NUCLEOTIDE SEQUENCE [LARGE SCALE GENOMIC DNA]</scope>
    <source>
        <strain evidence="10">K1R23-30</strain>
    </source>
</reference>
<evidence type="ECO:0000256" key="4">
    <source>
        <dbReference type="ARBA" id="ARBA00022692"/>
    </source>
</evidence>
<keyword evidence="6 7" id="KW-0472">Membrane</keyword>
<comment type="caution">
    <text evidence="9">The sequence shown here is derived from an EMBL/GenBank/DDBJ whole genome shotgun (WGS) entry which is preliminary data.</text>
</comment>
<dbReference type="InterPro" id="IPR035906">
    <property type="entry name" value="MetI-like_sf"/>
</dbReference>
<evidence type="ECO:0000256" key="6">
    <source>
        <dbReference type="ARBA" id="ARBA00023136"/>
    </source>
</evidence>
<protein>
    <submittedName>
        <fullName evidence="9">Sugar ABC transporter permease</fullName>
    </submittedName>
</protein>
<gene>
    <name evidence="9" type="ORF">D3871_24370</name>
</gene>
<comment type="subcellular location">
    <subcellularLocation>
        <location evidence="1 7">Cell membrane</location>
        <topology evidence="1 7">Multi-pass membrane protein</topology>
    </subcellularLocation>
</comment>
<feature type="transmembrane region" description="Helical" evidence="7">
    <location>
        <begin position="265"/>
        <end position="285"/>
    </location>
</feature>
<feature type="transmembrane region" description="Helical" evidence="7">
    <location>
        <begin position="66"/>
        <end position="95"/>
    </location>
</feature>
<dbReference type="CDD" id="cd06261">
    <property type="entry name" value="TM_PBP2"/>
    <property type="match status" value="1"/>
</dbReference>
<dbReference type="SUPFAM" id="SSF161098">
    <property type="entry name" value="MetI-like"/>
    <property type="match status" value="1"/>
</dbReference>
<dbReference type="AlphaFoldDB" id="A0A3A3FK16"/>
<dbReference type="GO" id="GO:0055085">
    <property type="term" value="P:transmembrane transport"/>
    <property type="evidence" value="ECO:0007669"/>
    <property type="project" value="InterPro"/>
</dbReference>
<evidence type="ECO:0000256" key="3">
    <source>
        <dbReference type="ARBA" id="ARBA00022475"/>
    </source>
</evidence>
<keyword evidence="2 7" id="KW-0813">Transport</keyword>
<evidence type="ECO:0000256" key="1">
    <source>
        <dbReference type="ARBA" id="ARBA00004651"/>
    </source>
</evidence>
<dbReference type="RefSeq" id="WP_119771720.1">
    <property type="nucleotide sequence ID" value="NZ_QYUO01000003.1"/>
</dbReference>
<organism evidence="9 10">
    <name type="scientific">Noviherbaspirillum saxi</name>
    <dbReference type="NCBI Taxonomy" id="2320863"/>
    <lineage>
        <taxon>Bacteria</taxon>
        <taxon>Pseudomonadati</taxon>
        <taxon>Pseudomonadota</taxon>
        <taxon>Betaproteobacteria</taxon>
        <taxon>Burkholderiales</taxon>
        <taxon>Oxalobacteraceae</taxon>
        <taxon>Noviherbaspirillum</taxon>
    </lineage>
</organism>
<dbReference type="PANTHER" id="PTHR43005">
    <property type="entry name" value="BLR7065 PROTEIN"/>
    <property type="match status" value="1"/>
</dbReference>
<evidence type="ECO:0000256" key="5">
    <source>
        <dbReference type="ARBA" id="ARBA00022989"/>
    </source>
</evidence>
<dbReference type="PANTHER" id="PTHR43005:SF1">
    <property type="entry name" value="SPERMIDINE_PUTRESCINE TRANSPORT SYSTEM PERMEASE PROTEIN"/>
    <property type="match status" value="1"/>
</dbReference>
<evidence type="ECO:0000313" key="9">
    <source>
        <dbReference type="EMBL" id="RJF91822.1"/>
    </source>
</evidence>
<feature type="transmembrane region" description="Helical" evidence="7">
    <location>
        <begin position="107"/>
        <end position="128"/>
    </location>
</feature>
<dbReference type="Pfam" id="PF00528">
    <property type="entry name" value="BPD_transp_1"/>
    <property type="match status" value="1"/>
</dbReference>
<evidence type="ECO:0000259" key="8">
    <source>
        <dbReference type="PROSITE" id="PS50928"/>
    </source>
</evidence>
<evidence type="ECO:0000256" key="2">
    <source>
        <dbReference type="ARBA" id="ARBA00022448"/>
    </source>
</evidence>
<feature type="domain" description="ABC transmembrane type-1" evidence="8">
    <location>
        <begin position="70"/>
        <end position="283"/>
    </location>
</feature>
<keyword evidence="5 7" id="KW-1133">Transmembrane helix</keyword>
<accession>A0A3A3FK16</accession>
<keyword evidence="10" id="KW-1185">Reference proteome</keyword>
<dbReference type="GO" id="GO:0005886">
    <property type="term" value="C:plasma membrane"/>
    <property type="evidence" value="ECO:0007669"/>
    <property type="project" value="UniProtKB-SubCell"/>
</dbReference>
<dbReference type="PROSITE" id="PS50928">
    <property type="entry name" value="ABC_TM1"/>
    <property type="match status" value="1"/>
</dbReference>
<dbReference type="Gene3D" id="1.10.3720.10">
    <property type="entry name" value="MetI-like"/>
    <property type="match status" value="1"/>
</dbReference>
<dbReference type="InterPro" id="IPR000515">
    <property type="entry name" value="MetI-like"/>
</dbReference>
<sequence>MLSFRTNSDKFLLGAFIASVAITLLLILFPVVHAIQLSFYQSESFVSERTWIGAGNYLRVLQESGFWRAFGIGVTFSVLTIVLQVALGIGCALLLDQPFFGRPVIRGLAVLPYLLPTVVVAVAFQWLLDGSLGLFTIWAEELGLGRPAWFEDPVMAMVVVVIASVWTWTPFVTISFLAALQTIPKSLYEAARVDGAGSWNRFWHVTIPMLVPMLMVIVLLRSIWMFNKFDIIWLMTKGGPLSATEHLPVMAYRRAFMQYDVGGGAAVATLSFAVLSLLILVYFYFYPLDGKEGNK</sequence>
<dbReference type="EMBL" id="QYUO01000003">
    <property type="protein sequence ID" value="RJF91822.1"/>
    <property type="molecule type" value="Genomic_DNA"/>
</dbReference>
<dbReference type="Proteomes" id="UP000265955">
    <property type="component" value="Unassembled WGS sequence"/>
</dbReference>
<evidence type="ECO:0000313" key="10">
    <source>
        <dbReference type="Proteomes" id="UP000265955"/>
    </source>
</evidence>
<name>A0A3A3FK16_9BURK</name>
<feature type="transmembrane region" description="Helical" evidence="7">
    <location>
        <begin position="201"/>
        <end position="224"/>
    </location>
</feature>
<comment type="similarity">
    <text evidence="7">Belongs to the binding-protein-dependent transport system permease family.</text>
</comment>
<feature type="transmembrane region" description="Helical" evidence="7">
    <location>
        <begin position="154"/>
        <end position="180"/>
    </location>
</feature>
<keyword evidence="4 7" id="KW-0812">Transmembrane</keyword>
<proteinExistence type="inferred from homology"/>
<keyword evidence="3" id="KW-1003">Cell membrane</keyword>